<dbReference type="AlphaFoldDB" id="A0A8H8R5Z6"/>
<accession>A0A8H8R5Z6</accession>
<dbReference type="GO" id="GO:0009086">
    <property type="term" value="P:methionine biosynthetic process"/>
    <property type="evidence" value="ECO:0007669"/>
    <property type="project" value="InterPro"/>
</dbReference>
<dbReference type="OrthoDB" id="7772923at2759"/>
<evidence type="ECO:0000313" key="3">
    <source>
        <dbReference type="Proteomes" id="UP000431533"/>
    </source>
</evidence>
<gene>
    <name evidence="2" type="primary">yxjH_0</name>
    <name evidence="2" type="ORF">LHYA1_G002767</name>
</gene>
<dbReference type="RefSeq" id="XP_031006943.1">
    <property type="nucleotide sequence ID" value="XM_031147741.1"/>
</dbReference>
<dbReference type="CDD" id="cd03311">
    <property type="entry name" value="CIMS_C_terminal_like"/>
    <property type="match status" value="1"/>
</dbReference>
<organism evidence="2 3">
    <name type="scientific">Lachnellula hyalina</name>
    <dbReference type="NCBI Taxonomy" id="1316788"/>
    <lineage>
        <taxon>Eukaryota</taxon>
        <taxon>Fungi</taxon>
        <taxon>Dikarya</taxon>
        <taxon>Ascomycota</taxon>
        <taxon>Pezizomycotina</taxon>
        <taxon>Leotiomycetes</taxon>
        <taxon>Helotiales</taxon>
        <taxon>Lachnaceae</taxon>
        <taxon>Lachnellula</taxon>
    </lineage>
</organism>
<dbReference type="PANTHER" id="PTHR43844">
    <property type="entry name" value="METHIONINE SYNTHASE"/>
    <property type="match status" value="1"/>
</dbReference>
<keyword evidence="3" id="KW-1185">Reference proteome</keyword>
<sequence>MRGKWGYLLLHPPTQTYRKTFSVGDSKFSRQYIYKYTARKPSMTTHRNPPFRAEHLGSLLRPKEFLEKRAAFEKKVLSQEDTTKAEDEAITKVVNVQTEVGFRAVSDGEYRRAVFWGTFFEELEGMTEIRNPSMDIFRPYVPDIAGFIEKGHKPGQSCLCTGKIRHKGESTLVGQFEFLKTLIPKERWGDIKLTMIAPPWYHMRYKDGLAFPKDVYADDEEYFWDIAQAFRVELDILYAAGVRNIQIDDPNFAYFCSEKMLAGWAEDKSNTKTPDELLDAYIKCYNDCIANHSSKMHFGLHICRGNFMGSRHFSEGGYDRIATKLFQTLNVATYYLEYDTPRAGGFEPLLHLPSHKNVILGVITSKFPELEDKEEMKERIFAAADVMAKGASQTRDEALTRIGVSPQCGFASHEEGNLLGWEDMKNKLKLVRSIADDIWPEEP</sequence>
<dbReference type="PANTHER" id="PTHR43844:SF2">
    <property type="entry name" value="SYNTHASE, VITAMIN-B12 INDEPENDENT, PUTATIVE (AFU_ORTHOLOGUE AFUA_3G12060)-RELATED"/>
    <property type="match status" value="1"/>
</dbReference>
<protein>
    <recommendedName>
        <fullName evidence="1">Cobalamin-independent methionine synthase MetE C-terminal/archaeal domain-containing protein</fullName>
    </recommendedName>
</protein>
<dbReference type="Pfam" id="PF01717">
    <property type="entry name" value="Meth_synt_2"/>
    <property type="match status" value="1"/>
</dbReference>
<feature type="domain" description="Cobalamin-independent methionine synthase MetE C-terminal/archaeal" evidence="1">
    <location>
        <begin position="219"/>
        <end position="435"/>
    </location>
</feature>
<dbReference type="GO" id="GO:0008270">
    <property type="term" value="F:zinc ion binding"/>
    <property type="evidence" value="ECO:0007669"/>
    <property type="project" value="InterPro"/>
</dbReference>
<evidence type="ECO:0000259" key="1">
    <source>
        <dbReference type="Pfam" id="PF01717"/>
    </source>
</evidence>
<dbReference type="Gene3D" id="3.20.20.210">
    <property type="match status" value="1"/>
</dbReference>
<dbReference type="GO" id="GO:0003871">
    <property type="term" value="F:5-methyltetrahydropteroyltriglutamate-homocysteine S-methyltransferase activity"/>
    <property type="evidence" value="ECO:0007669"/>
    <property type="project" value="InterPro"/>
</dbReference>
<dbReference type="InterPro" id="IPR038071">
    <property type="entry name" value="UROD/MetE-like_sf"/>
</dbReference>
<proteinExistence type="predicted"/>
<comment type="caution">
    <text evidence="2">The sequence shown here is derived from an EMBL/GenBank/DDBJ whole genome shotgun (WGS) entry which is preliminary data.</text>
</comment>
<reference evidence="2 3" key="1">
    <citation type="submission" date="2018-05" db="EMBL/GenBank/DDBJ databases">
        <title>Genome sequencing and assembly of the regulated plant pathogen Lachnellula willkommii and related sister species for the development of diagnostic species identification markers.</title>
        <authorList>
            <person name="Giroux E."/>
            <person name="Bilodeau G."/>
        </authorList>
    </citation>
    <scope>NUCLEOTIDE SEQUENCE [LARGE SCALE GENOMIC DNA]</scope>
    <source>
        <strain evidence="2 3">CBS 185.66</strain>
    </source>
</reference>
<dbReference type="InterPro" id="IPR002629">
    <property type="entry name" value="Met_Synth_C/arc"/>
</dbReference>
<dbReference type="Proteomes" id="UP000431533">
    <property type="component" value="Unassembled WGS sequence"/>
</dbReference>
<dbReference type="EMBL" id="QGMH01000036">
    <property type="protein sequence ID" value="TVY28155.1"/>
    <property type="molecule type" value="Genomic_DNA"/>
</dbReference>
<evidence type="ECO:0000313" key="2">
    <source>
        <dbReference type="EMBL" id="TVY28155.1"/>
    </source>
</evidence>
<name>A0A8H8R5Z6_9HELO</name>
<dbReference type="GeneID" id="41982965"/>
<dbReference type="SUPFAM" id="SSF51726">
    <property type="entry name" value="UROD/MetE-like"/>
    <property type="match status" value="1"/>
</dbReference>